<dbReference type="EMBL" id="KV454432">
    <property type="protein sequence ID" value="ODQ79482.1"/>
    <property type="molecule type" value="Genomic_DNA"/>
</dbReference>
<evidence type="ECO:0000313" key="3">
    <source>
        <dbReference type="Proteomes" id="UP000094336"/>
    </source>
</evidence>
<feature type="region of interest" description="Disordered" evidence="1">
    <location>
        <begin position="372"/>
        <end position="405"/>
    </location>
</feature>
<accession>A0A1E3QQZ0</accession>
<feature type="compositionally biased region" description="Polar residues" evidence="1">
    <location>
        <begin position="377"/>
        <end position="393"/>
    </location>
</feature>
<sequence>MAHSSRGSIYSDFSSPNIERFSVYNSEFESYEQDHLDAEKSYVEATTSLPPSPPDTLPNVATAPRALPAAATAKPSGFAASGLSTGFASGGFSSHSITLDGLSLVELLLMFNKINLRALPASAESSPESSPNSRTPTRNVLALADAPLYDVCKQILAKLVASVPPVNSSDPLTPVTDAFDFEPELRYPSPYANSSLNYFTPSLLIPQNYNVHATSTKSGVDADHNIWTNPRVPIRDISVKIDMLGEIVKFVTDFSRNVDTYYANGGLNQHLLQVASTVAYYEKLLVAYNVYELPYMLNEPRVPPASTSADDVTSLDGNDTYTLLAKMETNDSKHAHSSAETNTTELKPDASSAIAARSAGSKLKTWKFKLSRGDASDTPSLRTHKMSPSTVSETSDKTRRSSLRGSWSAVLPRPLASVTSGSRSPLIVSQTFSAPVISQPWMVVKPETQTVPQDHSPELKQRYFGLLVQLNREIQHLIDSYSIDYEDWLIENMTVALSFVLEKVLRFVCIDFVGMAVGRAFQLSRDIENFVSESAQIFMTDELGVGYIERYGLPFSPPGSDEYESTRMATDVTGTVMERLGSIMTGRLGYHLMRFSFVLSPREFSGRILGTPSGEDAIVPKYGHQRTGI</sequence>
<dbReference type="Proteomes" id="UP000094336">
    <property type="component" value="Unassembled WGS sequence"/>
</dbReference>
<dbReference type="RefSeq" id="XP_018984810.1">
    <property type="nucleotide sequence ID" value="XM_019130510.1"/>
</dbReference>
<dbReference type="GeneID" id="30148363"/>
<feature type="region of interest" description="Disordered" evidence="1">
    <location>
        <begin position="329"/>
        <end position="350"/>
    </location>
</feature>
<gene>
    <name evidence="2" type="ORF">BABINDRAFT_167339</name>
</gene>
<dbReference type="OrthoDB" id="4089215at2759"/>
<protein>
    <submittedName>
        <fullName evidence="2">Uncharacterized protein</fullName>
    </submittedName>
</protein>
<dbReference type="AlphaFoldDB" id="A0A1E3QQZ0"/>
<proteinExistence type="predicted"/>
<evidence type="ECO:0000313" key="2">
    <source>
        <dbReference type="EMBL" id="ODQ79482.1"/>
    </source>
</evidence>
<reference evidence="3" key="1">
    <citation type="submission" date="2016-05" db="EMBL/GenBank/DDBJ databases">
        <title>Comparative genomics of biotechnologically important yeasts.</title>
        <authorList>
            <consortium name="DOE Joint Genome Institute"/>
            <person name="Riley R."/>
            <person name="Haridas S."/>
            <person name="Wolfe K.H."/>
            <person name="Lopes M.R."/>
            <person name="Hittinger C.T."/>
            <person name="Goker M."/>
            <person name="Salamov A."/>
            <person name="Wisecaver J."/>
            <person name="Long T.M."/>
            <person name="Aerts A.L."/>
            <person name="Barry K."/>
            <person name="Choi C."/>
            <person name="Clum A."/>
            <person name="Coughlan A.Y."/>
            <person name="Deshpande S."/>
            <person name="Douglass A.P."/>
            <person name="Hanson S.J."/>
            <person name="Klenk H.-P."/>
            <person name="Labutti K."/>
            <person name="Lapidus A."/>
            <person name="Lindquist E."/>
            <person name="Lipzen A."/>
            <person name="Meier-Kolthoff J.P."/>
            <person name="Ohm R.A."/>
            <person name="Otillar R.P."/>
            <person name="Pangilinan J."/>
            <person name="Peng Y."/>
            <person name="Rokas A."/>
            <person name="Rosa C.A."/>
            <person name="Scheuner C."/>
            <person name="Sibirny A.A."/>
            <person name="Slot J.C."/>
            <person name="Stielow J.B."/>
            <person name="Sun H."/>
            <person name="Kurtzman C.P."/>
            <person name="Blackwell M."/>
            <person name="Grigoriev I.V."/>
            <person name="Jeffries T.W."/>
        </authorList>
    </citation>
    <scope>NUCLEOTIDE SEQUENCE [LARGE SCALE GENOMIC DNA]</scope>
    <source>
        <strain evidence="3">NRRL Y-12698</strain>
    </source>
</reference>
<name>A0A1E3QQZ0_9ASCO</name>
<organism evidence="2 3">
    <name type="scientific">Babjeviella inositovora NRRL Y-12698</name>
    <dbReference type="NCBI Taxonomy" id="984486"/>
    <lineage>
        <taxon>Eukaryota</taxon>
        <taxon>Fungi</taxon>
        <taxon>Dikarya</taxon>
        <taxon>Ascomycota</taxon>
        <taxon>Saccharomycotina</taxon>
        <taxon>Pichiomycetes</taxon>
        <taxon>Serinales incertae sedis</taxon>
        <taxon>Babjeviella</taxon>
    </lineage>
</organism>
<evidence type="ECO:0000256" key="1">
    <source>
        <dbReference type="SAM" id="MobiDB-lite"/>
    </source>
</evidence>
<keyword evidence="3" id="KW-1185">Reference proteome</keyword>